<comment type="similarity">
    <text evidence="3">Belongs to the ATPase A chain family.</text>
</comment>
<dbReference type="Pfam" id="PF00119">
    <property type="entry name" value="ATP-synt_A"/>
    <property type="match status" value="1"/>
</dbReference>
<feature type="transmembrane region" description="Helical" evidence="14">
    <location>
        <begin position="99"/>
        <end position="119"/>
    </location>
</feature>
<keyword evidence="12" id="KW-0066">ATP synthesis</keyword>
<dbReference type="EMBL" id="MT584161">
    <property type="protein sequence ID" value="QLY89687.1"/>
    <property type="molecule type" value="Genomic_DNA"/>
</dbReference>
<name>A0A7D7AFK5_9NEOP</name>
<dbReference type="PANTHER" id="PTHR11410">
    <property type="entry name" value="ATP SYNTHASE SUBUNIT A"/>
    <property type="match status" value="1"/>
</dbReference>
<keyword evidence="10" id="KW-0406">Ion transport</keyword>
<dbReference type="InterPro" id="IPR000568">
    <property type="entry name" value="ATP_synth_F0_asu"/>
</dbReference>
<dbReference type="InterPro" id="IPR023011">
    <property type="entry name" value="ATP_synth_F0_asu_AS"/>
</dbReference>
<reference evidence="15" key="1">
    <citation type="submission" date="2020-06" db="EMBL/GenBank/DDBJ databases">
        <title>DNAmark Project.</title>
        <authorList>
            <person name="Leerhoei F."/>
        </authorList>
    </citation>
    <scope>NUCLEOTIDE SEQUENCE</scope>
    <source>
        <strain evidence="15">DM1319</strain>
    </source>
</reference>
<feature type="transmembrane region" description="Helical" evidence="14">
    <location>
        <begin position="187"/>
        <end position="211"/>
    </location>
</feature>
<sequence>MMNNLFSIFDPSSSFNLSMNWLSTFLGLMIIPPIFWMIPNRILILWIQIMKFLHSEFKMLMGPTSWNGSTLIFISLFSLILFNNFLGLFPYIFNSTSHLTMTLTLALPLWLSFMIYGWINHTTQMLAHLIPTGTPPLLMSFMVMIETISNIIRPLTLSIRLMANMIAGHLLITLLSKNGNTMMTILLSILIITEIALLTLESAVAVIQAYVFSILSMLYSNEVNH</sequence>
<dbReference type="PRINTS" id="PR00123">
    <property type="entry name" value="ATPASEA"/>
</dbReference>
<evidence type="ECO:0000256" key="9">
    <source>
        <dbReference type="ARBA" id="ARBA00022989"/>
    </source>
</evidence>
<evidence type="ECO:0000313" key="15">
    <source>
        <dbReference type="EMBL" id="QLY89687.1"/>
    </source>
</evidence>
<keyword evidence="11 14" id="KW-0472">Membrane</keyword>
<dbReference type="PANTHER" id="PTHR11410:SF0">
    <property type="entry name" value="ATP SYNTHASE SUBUNIT A"/>
    <property type="match status" value="1"/>
</dbReference>
<evidence type="ECO:0000256" key="10">
    <source>
        <dbReference type="ARBA" id="ARBA00023065"/>
    </source>
</evidence>
<feature type="transmembrane region" description="Helical" evidence="14">
    <location>
        <begin position="70"/>
        <end position="93"/>
    </location>
</feature>
<organism evidence="15">
    <name type="scientific">Beraeodes minutus</name>
    <dbReference type="NCBI Taxonomy" id="425955"/>
    <lineage>
        <taxon>Eukaryota</taxon>
        <taxon>Metazoa</taxon>
        <taxon>Ecdysozoa</taxon>
        <taxon>Arthropoda</taxon>
        <taxon>Hexapoda</taxon>
        <taxon>Insecta</taxon>
        <taxon>Pterygota</taxon>
        <taxon>Neoptera</taxon>
        <taxon>Endopterygota</taxon>
        <taxon>Trichoptera</taxon>
        <taxon>Integripalpia</taxon>
        <taxon>Brevitentoria</taxon>
        <taxon>Sericostomatoidea</taxon>
        <taxon>Beraeidae</taxon>
        <taxon>Beraeodes</taxon>
    </lineage>
</organism>
<dbReference type="InterPro" id="IPR035908">
    <property type="entry name" value="F0_ATP_A_sf"/>
</dbReference>
<keyword evidence="6" id="KW-0138">CF(0)</keyword>
<dbReference type="NCBIfam" id="TIGR01131">
    <property type="entry name" value="ATP_synt_6_or_A"/>
    <property type="match status" value="1"/>
</dbReference>
<evidence type="ECO:0000256" key="11">
    <source>
        <dbReference type="ARBA" id="ARBA00023136"/>
    </source>
</evidence>
<evidence type="ECO:0000256" key="13">
    <source>
        <dbReference type="RuleBase" id="RU004450"/>
    </source>
</evidence>
<proteinExistence type="inferred from homology"/>
<comment type="subcellular location">
    <subcellularLocation>
        <location evidence="2">Membrane</location>
        <topology evidence="2">Multi-pass membrane protein</topology>
    </subcellularLocation>
    <subcellularLocation>
        <location evidence="13">Mitochondrion inner membrane</location>
        <topology evidence="13">Multi-pass membrane protein</topology>
    </subcellularLocation>
</comment>
<evidence type="ECO:0000256" key="7">
    <source>
        <dbReference type="ARBA" id="ARBA00022692"/>
    </source>
</evidence>
<evidence type="ECO:0000256" key="5">
    <source>
        <dbReference type="ARBA" id="ARBA00022448"/>
    </source>
</evidence>
<feature type="transmembrane region" description="Helical" evidence="14">
    <location>
        <begin position="157"/>
        <end position="175"/>
    </location>
</feature>
<keyword evidence="15" id="KW-0496">Mitochondrion</keyword>
<dbReference type="GO" id="GO:0045259">
    <property type="term" value="C:proton-transporting ATP synthase complex"/>
    <property type="evidence" value="ECO:0007669"/>
    <property type="project" value="UniProtKB-KW"/>
</dbReference>
<geneLocation type="mitochondrion" evidence="15"/>
<evidence type="ECO:0000256" key="14">
    <source>
        <dbReference type="SAM" id="Phobius"/>
    </source>
</evidence>
<comment type="function">
    <text evidence="1">Mitochondrial membrane ATP synthase (F(1)F(0) ATP synthase or Complex V) produces ATP from ADP in the presence of a proton gradient across the membrane which is generated by electron transport complexes of the respiratory chain. F-type ATPases consist of two structural domains, F(1) - containing the extramembraneous catalytic core and F(0) - containing the membrane proton channel, linked together by a central stalk and a peripheral stalk. During catalysis, ATP synthesis in the catalytic domain of F(1) is coupled via a rotary mechanism of the central stalk subunits to proton translocation. Key component of the proton channel; it may play a direct role in the translocation of protons across the membrane.</text>
</comment>
<dbReference type="SUPFAM" id="SSF81336">
    <property type="entry name" value="F1F0 ATP synthase subunit A"/>
    <property type="match status" value="1"/>
</dbReference>
<dbReference type="GO" id="GO:0046933">
    <property type="term" value="F:proton-transporting ATP synthase activity, rotational mechanism"/>
    <property type="evidence" value="ECO:0007669"/>
    <property type="project" value="TreeGrafter"/>
</dbReference>
<keyword evidence="7 14" id="KW-0812">Transmembrane</keyword>
<keyword evidence="5" id="KW-0813">Transport</keyword>
<gene>
    <name evidence="15" type="primary">ATP6</name>
</gene>
<evidence type="ECO:0000256" key="12">
    <source>
        <dbReference type="ARBA" id="ARBA00023310"/>
    </source>
</evidence>
<evidence type="ECO:0000256" key="2">
    <source>
        <dbReference type="ARBA" id="ARBA00004141"/>
    </source>
</evidence>
<feature type="transmembrane region" description="Helical" evidence="14">
    <location>
        <begin position="126"/>
        <end position="145"/>
    </location>
</feature>
<dbReference type="InterPro" id="IPR045083">
    <property type="entry name" value="ATP_synth_F0_asu_bact/mt"/>
</dbReference>
<feature type="transmembrane region" description="Helical" evidence="14">
    <location>
        <begin position="20"/>
        <end position="49"/>
    </location>
</feature>
<evidence type="ECO:0000256" key="8">
    <source>
        <dbReference type="ARBA" id="ARBA00022781"/>
    </source>
</evidence>
<keyword evidence="9 14" id="KW-1133">Transmembrane helix</keyword>
<dbReference type="PROSITE" id="PS00449">
    <property type="entry name" value="ATPASE_A"/>
    <property type="match status" value="1"/>
</dbReference>
<dbReference type="GO" id="GO:0005743">
    <property type="term" value="C:mitochondrial inner membrane"/>
    <property type="evidence" value="ECO:0007669"/>
    <property type="project" value="UniProtKB-SubCell"/>
</dbReference>
<evidence type="ECO:0000256" key="6">
    <source>
        <dbReference type="ARBA" id="ARBA00022547"/>
    </source>
</evidence>
<dbReference type="Gene3D" id="1.20.120.220">
    <property type="entry name" value="ATP synthase, F0 complex, subunit A"/>
    <property type="match status" value="1"/>
</dbReference>
<protein>
    <recommendedName>
        <fullName evidence="13">ATP synthase subunit a</fullName>
    </recommendedName>
</protein>
<keyword evidence="8" id="KW-0375">Hydrogen ion transport</keyword>
<evidence type="ECO:0000256" key="4">
    <source>
        <dbReference type="ARBA" id="ARBA00011648"/>
    </source>
</evidence>
<evidence type="ECO:0000256" key="1">
    <source>
        <dbReference type="ARBA" id="ARBA00002070"/>
    </source>
</evidence>
<dbReference type="AlphaFoldDB" id="A0A7D7AFK5"/>
<dbReference type="CDD" id="cd00310">
    <property type="entry name" value="ATP-synt_Fo_a_6"/>
    <property type="match status" value="1"/>
</dbReference>
<comment type="subunit">
    <text evidence="4">F-type ATPases have 2 components, CF(1) - the catalytic core - and CF(0) - the membrane proton channel. CF(1) has five subunits: alpha(3), beta(3), gamma(1), delta(1), epsilon(1). CF(0) has three main subunits: a, b and c.</text>
</comment>
<accession>A0A7D7AFK5</accession>
<evidence type="ECO:0000256" key="3">
    <source>
        <dbReference type="ARBA" id="ARBA00006810"/>
    </source>
</evidence>